<evidence type="ECO:0000313" key="2">
    <source>
        <dbReference type="EMBL" id="ONH23890.1"/>
    </source>
</evidence>
<dbReference type="EMBL" id="MOMC01000078">
    <property type="protein sequence ID" value="ONH23890.1"/>
    <property type="molecule type" value="Genomic_DNA"/>
</dbReference>
<dbReference type="Gene3D" id="3.10.450.50">
    <property type="match status" value="1"/>
</dbReference>
<dbReference type="OrthoDB" id="1492465at2"/>
<name>A0A1V2I3Z2_9ACTN</name>
<evidence type="ECO:0000259" key="1">
    <source>
        <dbReference type="Pfam" id="PF13577"/>
    </source>
</evidence>
<feature type="domain" description="SnoaL-like" evidence="1">
    <location>
        <begin position="16"/>
        <end position="137"/>
    </location>
</feature>
<keyword evidence="3" id="KW-1185">Reference proteome</keyword>
<gene>
    <name evidence="2" type="ORF">BL253_31680</name>
</gene>
<dbReference type="Pfam" id="PF13577">
    <property type="entry name" value="SnoaL_4"/>
    <property type="match status" value="1"/>
</dbReference>
<organism evidence="2 3">
    <name type="scientific">Pseudofrankia asymbiotica</name>
    <dbReference type="NCBI Taxonomy" id="1834516"/>
    <lineage>
        <taxon>Bacteria</taxon>
        <taxon>Bacillati</taxon>
        <taxon>Actinomycetota</taxon>
        <taxon>Actinomycetes</taxon>
        <taxon>Frankiales</taxon>
        <taxon>Frankiaceae</taxon>
        <taxon>Pseudofrankia</taxon>
    </lineage>
</organism>
<dbReference type="Proteomes" id="UP000188929">
    <property type="component" value="Unassembled WGS sequence"/>
</dbReference>
<reference evidence="3" key="1">
    <citation type="submission" date="2016-10" db="EMBL/GenBank/DDBJ databases">
        <title>Frankia sp. NRRL B-16386 Genome sequencing.</title>
        <authorList>
            <person name="Ghodhbane-Gtari F."/>
            <person name="Swanson E."/>
            <person name="Gueddou A."/>
            <person name="Hezbri K."/>
            <person name="Ktari K."/>
            <person name="Nouioui I."/>
            <person name="Morris K."/>
            <person name="Simpson S."/>
            <person name="Abebe-Akele F."/>
            <person name="Thomas K."/>
            <person name="Gtari M."/>
            <person name="Tisa L.S."/>
        </authorList>
    </citation>
    <scope>NUCLEOTIDE SEQUENCE [LARGE SCALE GENOMIC DNA]</scope>
    <source>
        <strain evidence="3">NRRL B-16386</strain>
    </source>
</reference>
<dbReference type="SUPFAM" id="SSF54427">
    <property type="entry name" value="NTF2-like"/>
    <property type="match status" value="1"/>
</dbReference>
<dbReference type="STRING" id="1834516.BL253_31680"/>
<protein>
    <recommendedName>
        <fullName evidence="1">SnoaL-like domain-containing protein</fullName>
    </recommendedName>
</protein>
<dbReference type="InterPro" id="IPR032710">
    <property type="entry name" value="NTF2-like_dom_sf"/>
</dbReference>
<dbReference type="AlphaFoldDB" id="A0A1V2I3Z2"/>
<evidence type="ECO:0000313" key="3">
    <source>
        <dbReference type="Proteomes" id="UP000188929"/>
    </source>
</evidence>
<dbReference type="RefSeq" id="WP_076821141.1">
    <property type="nucleotide sequence ID" value="NZ_MOMC01000078.1"/>
</dbReference>
<comment type="caution">
    <text evidence="2">The sequence shown here is derived from an EMBL/GenBank/DDBJ whole genome shotgun (WGS) entry which is preliminary data.</text>
</comment>
<proteinExistence type="predicted"/>
<accession>A0A1V2I3Z2</accession>
<dbReference type="InterPro" id="IPR037401">
    <property type="entry name" value="SnoaL-like"/>
</dbReference>
<sequence>MSTDSELEELRREVRYLRDRQDILDCVNKQSRGHDRHDADLMTSVLAEDGIDEHGPVSNVGAAYGPWANQQHSLVFADHLHNITTHTCEIDGDVAHAESYVIGTMVGRDHKTLAFMGGRYLDRLERRDGVWKIALRRCTIEWAFTADASFLHSGAFKGFLKGTWDTDDLSYARPLLPDSEPAVRW</sequence>